<keyword evidence="2" id="KW-1185">Reference proteome</keyword>
<accession>A0ACA9R3P6</accession>
<proteinExistence type="predicted"/>
<gene>
    <name evidence="1" type="ORF">ACOLOM_LOCUS14056</name>
</gene>
<name>A0ACA9R3P6_9GLOM</name>
<evidence type="ECO:0000313" key="2">
    <source>
        <dbReference type="Proteomes" id="UP000789525"/>
    </source>
</evidence>
<dbReference type="Proteomes" id="UP000789525">
    <property type="component" value="Unassembled WGS sequence"/>
</dbReference>
<comment type="caution">
    <text evidence="1">The sequence shown here is derived from an EMBL/GenBank/DDBJ whole genome shotgun (WGS) entry which is preliminary data.</text>
</comment>
<evidence type="ECO:0000313" key="1">
    <source>
        <dbReference type="EMBL" id="CAG8775369.1"/>
    </source>
</evidence>
<organism evidence="1 2">
    <name type="scientific">Acaulospora colombiana</name>
    <dbReference type="NCBI Taxonomy" id="27376"/>
    <lineage>
        <taxon>Eukaryota</taxon>
        <taxon>Fungi</taxon>
        <taxon>Fungi incertae sedis</taxon>
        <taxon>Mucoromycota</taxon>
        <taxon>Glomeromycotina</taxon>
        <taxon>Glomeromycetes</taxon>
        <taxon>Diversisporales</taxon>
        <taxon>Acaulosporaceae</taxon>
        <taxon>Acaulospora</taxon>
    </lineage>
</organism>
<feature type="non-terminal residue" evidence="1">
    <location>
        <position position="1"/>
    </location>
</feature>
<sequence>TPESGRQTVEILDWPSKEIRSVPKVVRQRKVLCMVGASSFVSPCSADVDCRTAGELAQPAITEQEGDAVQYTEAPDGPDDVSPRHWRRRRSTARLSCKIRRQRSSAVEGEVKVEPGQPRRSQSLAHYILPA</sequence>
<reference evidence="1" key="1">
    <citation type="submission" date="2021-06" db="EMBL/GenBank/DDBJ databases">
        <authorList>
            <person name="Kallberg Y."/>
            <person name="Tangrot J."/>
            <person name="Rosling A."/>
        </authorList>
    </citation>
    <scope>NUCLEOTIDE SEQUENCE</scope>
    <source>
        <strain evidence="1">CL356</strain>
    </source>
</reference>
<dbReference type="EMBL" id="CAJVPT010067708">
    <property type="protein sequence ID" value="CAG8775369.1"/>
    <property type="molecule type" value="Genomic_DNA"/>
</dbReference>
<protein>
    <submittedName>
        <fullName evidence="1">7153_t:CDS:1</fullName>
    </submittedName>
</protein>